<feature type="region of interest" description="Disordered" evidence="1">
    <location>
        <begin position="1"/>
        <end position="22"/>
    </location>
</feature>
<evidence type="ECO:0000313" key="2">
    <source>
        <dbReference type="EMBL" id="SFM91868.1"/>
    </source>
</evidence>
<accession>A0A1I4USG9</accession>
<organism evidence="2 3">
    <name type="scientific">Methanolobus profundi</name>
    <dbReference type="NCBI Taxonomy" id="487685"/>
    <lineage>
        <taxon>Archaea</taxon>
        <taxon>Methanobacteriati</taxon>
        <taxon>Methanobacteriota</taxon>
        <taxon>Stenosarchaea group</taxon>
        <taxon>Methanomicrobia</taxon>
        <taxon>Methanosarcinales</taxon>
        <taxon>Methanosarcinaceae</taxon>
        <taxon>Methanolobus</taxon>
    </lineage>
</organism>
<protein>
    <submittedName>
        <fullName evidence="2">Uncharacterized protein</fullName>
    </submittedName>
</protein>
<evidence type="ECO:0000313" key="3">
    <source>
        <dbReference type="Proteomes" id="UP000198535"/>
    </source>
</evidence>
<evidence type="ECO:0000256" key="1">
    <source>
        <dbReference type="SAM" id="MobiDB-lite"/>
    </source>
</evidence>
<feature type="compositionally biased region" description="Polar residues" evidence="1">
    <location>
        <begin position="12"/>
        <end position="21"/>
    </location>
</feature>
<name>A0A1I4USG9_9EURY</name>
<gene>
    <name evidence="2" type="ORF">SAMN04488696_2848</name>
</gene>
<proteinExistence type="predicted"/>
<keyword evidence="3" id="KW-1185">Reference proteome</keyword>
<reference evidence="3" key="1">
    <citation type="submission" date="2016-10" db="EMBL/GenBank/DDBJ databases">
        <authorList>
            <person name="Varghese N."/>
            <person name="Submissions S."/>
        </authorList>
    </citation>
    <scope>NUCLEOTIDE SEQUENCE [LARGE SCALE GENOMIC DNA]</scope>
    <source>
        <strain evidence="3">Mob M</strain>
    </source>
</reference>
<dbReference type="EMBL" id="FOUJ01000008">
    <property type="protein sequence ID" value="SFM91868.1"/>
    <property type="molecule type" value="Genomic_DNA"/>
</dbReference>
<sequence>MVKQIQLEKTDNPVQSNSSTADEFVVRSEEDGFYSSCGQAYIRIDRN</sequence>
<dbReference type="OrthoDB" id="375891at2157"/>
<dbReference type="STRING" id="487685.SAMN04488696_2848"/>
<dbReference type="Proteomes" id="UP000198535">
    <property type="component" value="Unassembled WGS sequence"/>
</dbReference>
<dbReference type="RefSeq" id="WP_177188097.1">
    <property type="nucleotide sequence ID" value="NZ_FOUJ01000008.1"/>
</dbReference>
<dbReference type="AlphaFoldDB" id="A0A1I4USG9"/>
<feature type="compositionally biased region" description="Basic and acidic residues" evidence="1">
    <location>
        <begin position="1"/>
        <end position="11"/>
    </location>
</feature>